<dbReference type="EMBL" id="BGZK01001898">
    <property type="protein sequence ID" value="GBP87959.1"/>
    <property type="molecule type" value="Genomic_DNA"/>
</dbReference>
<sequence>MLQVLSMHKEISVDPGVTLNCYGVLFGFVDPTAEAHPPTIFGTKFLIARYTQALGGWELHEKKCNRNENADRRIVAWGVRSGVAYDCCIAAMITSGPTAYRALRGGSE</sequence>
<dbReference type="Proteomes" id="UP000299102">
    <property type="component" value="Unassembled WGS sequence"/>
</dbReference>
<proteinExistence type="predicted"/>
<evidence type="ECO:0000313" key="2">
    <source>
        <dbReference type="Proteomes" id="UP000299102"/>
    </source>
</evidence>
<organism evidence="1 2">
    <name type="scientific">Eumeta variegata</name>
    <name type="common">Bagworm moth</name>
    <name type="synonym">Eumeta japonica</name>
    <dbReference type="NCBI Taxonomy" id="151549"/>
    <lineage>
        <taxon>Eukaryota</taxon>
        <taxon>Metazoa</taxon>
        <taxon>Ecdysozoa</taxon>
        <taxon>Arthropoda</taxon>
        <taxon>Hexapoda</taxon>
        <taxon>Insecta</taxon>
        <taxon>Pterygota</taxon>
        <taxon>Neoptera</taxon>
        <taxon>Endopterygota</taxon>
        <taxon>Lepidoptera</taxon>
        <taxon>Glossata</taxon>
        <taxon>Ditrysia</taxon>
        <taxon>Tineoidea</taxon>
        <taxon>Psychidae</taxon>
        <taxon>Oiketicinae</taxon>
        <taxon>Eumeta</taxon>
    </lineage>
</organism>
<reference evidence="1 2" key="1">
    <citation type="journal article" date="2019" name="Commun. Biol.">
        <title>The bagworm genome reveals a unique fibroin gene that provides high tensile strength.</title>
        <authorList>
            <person name="Kono N."/>
            <person name="Nakamura H."/>
            <person name="Ohtoshi R."/>
            <person name="Tomita M."/>
            <person name="Numata K."/>
            <person name="Arakawa K."/>
        </authorList>
    </citation>
    <scope>NUCLEOTIDE SEQUENCE [LARGE SCALE GENOMIC DNA]</scope>
</reference>
<gene>
    <name evidence="1" type="ORF">EVAR_62466_1</name>
</gene>
<protein>
    <submittedName>
        <fullName evidence="1">Uncharacterized protein</fullName>
    </submittedName>
</protein>
<name>A0A4C1ZM39_EUMVA</name>
<comment type="caution">
    <text evidence="1">The sequence shown here is derived from an EMBL/GenBank/DDBJ whole genome shotgun (WGS) entry which is preliminary data.</text>
</comment>
<evidence type="ECO:0000313" key="1">
    <source>
        <dbReference type="EMBL" id="GBP87959.1"/>
    </source>
</evidence>
<accession>A0A4C1ZM39</accession>
<dbReference type="AlphaFoldDB" id="A0A4C1ZM39"/>
<keyword evidence="2" id="KW-1185">Reference proteome</keyword>